<dbReference type="RefSeq" id="WP_135760127.1">
    <property type="nucleotide sequence ID" value="NZ_RQHW01000031.1"/>
</dbReference>
<dbReference type="InterPro" id="IPR043519">
    <property type="entry name" value="NT_sf"/>
</dbReference>
<sequence>MPITDLALSIPEPFRSHLSFIQSTLKKAGFESYLVGGSVRDLVMNKVPKEYDLTTSARPEHVKSLFKQVIETGIQHGTVTIVKDKIHYEITTYRIDKDYTDGRHPDKVEFGTNLSEDLKRRDFTMNALALNLETGELIDEHGGREDINNRIIKTIGDPILRFTEDGLRPVRAMRFASVLGFKIESNTKEAIAKTKNITSKISVERLQDEIIKSFLGPAPSVLLTLLLEEGTLSLFIPELKEKVKPNGEYLLMQDTLPKTQLGFVLGAWLLAIDPYVSSSLAETSLKKLKFSNQMQKDAVFFLDLIQNLKKEQTNEEYPIRKKFLSPIKKHLNTRKMTPEDLFSCLKTIFPDWTKQAEGVWETSPPLLLSDLQINGKDLEKLYPNLPKERYGELLNFLLDQVLRSPNNNHFAHLSAQSAQFIDNL</sequence>
<dbReference type="InterPro" id="IPR002646">
    <property type="entry name" value="PolA_pol_head_dom"/>
</dbReference>
<evidence type="ECO:0000256" key="6">
    <source>
        <dbReference type="ARBA" id="ARBA00022741"/>
    </source>
</evidence>
<dbReference type="Pfam" id="PF01743">
    <property type="entry name" value="PolyA_pol"/>
    <property type="match status" value="1"/>
</dbReference>
<keyword evidence="6" id="KW-0547">Nucleotide-binding</keyword>
<reference evidence="11" key="1">
    <citation type="journal article" date="2019" name="PLoS Negl. Trop. Dis.">
        <title>Revisiting the worldwide diversity of Leptospira species in the environment.</title>
        <authorList>
            <person name="Vincent A.T."/>
            <person name="Schiettekatte O."/>
            <person name="Bourhy P."/>
            <person name="Veyrier F.J."/>
            <person name="Picardeau M."/>
        </authorList>
    </citation>
    <scope>NUCLEOTIDE SEQUENCE [LARGE SCALE GENOMIC DNA]</scope>
    <source>
        <strain evidence="11">201300427</strain>
    </source>
</reference>
<evidence type="ECO:0000259" key="9">
    <source>
        <dbReference type="Pfam" id="PF01743"/>
    </source>
</evidence>
<evidence type="ECO:0000259" key="10">
    <source>
        <dbReference type="Pfam" id="PF12627"/>
    </source>
</evidence>
<feature type="domain" description="Poly A polymerase head" evidence="9">
    <location>
        <begin position="33"/>
        <end position="152"/>
    </location>
</feature>
<keyword evidence="3" id="KW-0819">tRNA processing</keyword>
<keyword evidence="4" id="KW-0548">Nucleotidyltransferase</keyword>
<dbReference type="SUPFAM" id="SSF81891">
    <property type="entry name" value="Poly A polymerase C-terminal region-like"/>
    <property type="match status" value="1"/>
</dbReference>
<gene>
    <name evidence="11" type="ORF">EHS15_08450</name>
</gene>
<dbReference type="Proteomes" id="UP000298058">
    <property type="component" value="Unassembled WGS sequence"/>
</dbReference>
<dbReference type="AlphaFoldDB" id="A0A4R9M0P3"/>
<evidence type="ECO:0000256" key="7">
    <source>
        <dbReference type="ARBA" id="ARBA00022842"/>
    </source>
</evidence>
<keyword evidence="8" id="KW-0694">RNA-binding</keyword>
<dbReference type="Gene3D" id="1.10.3090.10">
    <property type="entry name" value="cca-adding enzyme, domain 2"/>
    <property type="match status" value="1"/>
</dbReference>
<comment type="caution">
    <text evidence="11">The sequence shown here is derived from an EMBL/GenBank/DDBJ whole genome shotgun (WGS) entry which is preliminary data.</text>
</comment>
<proteinExistence type="inferred from homology"/>
<evidence type="ECO:0000256" key="1">
    <source>
        <dbReference type="ARBA" id="ARBA00001946"/>
    </source>
</evidence>
<evidence type="ECO:0000256" key="8">
    <source>
        <dbReference type="RuleBase" id="RU003953"/>
    </source>
</evidence>
<dbReference type="GO" id="GO:0000166">
    <property type="term" value="F:nucleotide binding"/>
    <property type="evidence" value="ECO:0007669"/>
    <property type="project" value="UniProtKB-KW"/>
</dbReference>
<dbReference type="PANTHER" id="PTHR46173:SF1">
    <property type="entry name" value="CCA TRNA NUCLEOTIDYLTRANSFERASE 1, MITOCHONDRIAL"/>
    <property type="match status" value="1"/>
</dbReference>
<dbReference type="InterPro" id="IPR050264">
    <property type="entry name" value="Bact_CCA-adding_enz_type3_sf"/>
</dbReference>
<comment type="similarity">
    <text evidence="8">Belongs to the tRNA nucleotidyltransferase/poly(A) polymerase family.</text>
</comment>
<evidence type="ECO:0000256" key="3">
    <source>
        <dbReference type="ARBA" id="ARBA00022694"/>
    </source>
</evidence>
<dbReference type="Gene3D" id="3.30.460.10">
    <property type="entry name" value="Beta Polymerase, domain 2"/>
    <property type="match status" value="1"/>
</dbReference>
<dbReference type="GO" id="GO:0016779">
    <property type="term" value="F:nucleotidyltransferase activity"/>
    <property type="evidence" value="ECO:0007669"/>
    <property type="project" value="UniProtKB-KW"/>
</dbReference>
<protein>
    <submittedName>
        <fullName evidence="11">Poly-A polymerase</fullName>
    </submittedName>
</protein>
<evidence type="ECO:0000313" key="12">
    <source>
        <dbReference type="Proteomes" id="UP000298058"/>
    </source>
</evidence>
<dbReference type="InterPro" id="IPR032828">
    <property type="entry name" value="PolyA_RNA-bd"/>
</dbReference>
<dbReference type="GO" id="GO:0000049">
    <property type="term" value="F:tRNA binding"/>
    <property type="evidence" value="ECO:0007669"/>
    <property type="project" value="TreeGrafter"/>
</dbReference>
<dbReference type="SUPFAM" id="SSF81301">
    <property type="entry name" value="Nucleotidyltransferase"/>
    <property type="match status" value="1"/>
</dbReference>
<keyword evidence="7" id="KW-0460">Magnesium</keyword>
<keyword evidence="12" id="KW-1185">Reference proteome</keyword>
<dbReference type="EMBL" id="RQHW01000031">
    <property type="protein sequence ID" value="TGN19365.1"/>
    <property type="molecule type" value="Genomic_DNA"/>
</dbReference>
<evidence type="ECO:0000256" key="2">
    <source>
        <dbReference type="ARBA" id="ARBA00022679"/>
    </source>
</evidence>
<dbReference type="PANTHER" id="PTHR46173">
    <property type="entry name" value="CCA TRNA NUCLEOTIDYLTRANSFERASE 1, MITOCHONDRIAL"/>
    <property type="match status" value="1"/>
</dbReference>
<evidence type="ECO:0000313" key="11">
    <source>
        <dbReference type="EMBL" id="TGN19365.1"/>
    </source>
</evidence>
<dbReference type="GO" id="GO:0008033">
    <property type="term" value="P:tRNA processing"/>
    <property type="evidence" value="ECO:0007669"/>
    <property type="project" value="UniProtKB-KW"/>
</dbReference>
<keyword evidence="2 8" id="KW-0808">Transferase</keyword>
<keyword evidence="5" id="KW-0479">Metal-binding</keyword>
<feature type="domain" description="tRNA nucleotidyltransferase/poly(A) polymerase RNA and SrmB- binding" evidence="10">
    <location>
        <begin position="180"/>
        <end position="241"/>
    </location>
</feature>
<evidence type="ECO:0000256" key="5">
    <source>
        <dbReference type="ARBA" id="ARBA00022723"/>
    </source>
</evidence>
<organism evidence="11 12">
    <name type="scientific">Leptospira idonii</name>
    <dbReference type="NCBI Taxonomy" id="1193500"/>
    <lineage>
        <taxon>Bacteria</taxon>
        <taxon>Pseudomonadati</taxon>
        <taxon>Spirochaetota</taxon>
        <taxon>Spirochaetia</taxon>
        <taxon>Leptospirales</taxon>
        <taxon>Leptospiraceae</taxon>
        <taxon>Leptospira</taxon>
    </lineage>
</organism>
<accession>A0A4R9M0P3</accession>
<name>A0A4R9M0P3_9LEPT</name>
<dbReference type="CDD" id="cd05398">
    <property type="entry name" value="NT_ClassII-CCAase"/>
    <property type="match status" value="1"/>
</dbReference>
<evidence type="ECO:0000256" key="4">
    <source>
        <dbReference type="ARBA" id="ARBA00022695"/>
    </source>
</evidence>
<comment type="cofactor">
    <cofactor evidence="1">
        <name>Mg(2+)</name>
        <dbReference type="ChEBI" id="CHEBI:18420"/>
    </cofactor>
</comment>
<dbReference type="OrthoDB" id="9805698at2"/>
<dbReference type="GO" id="GO:0046872">
    <property type="term" value="F:metal ion binding"/>
    <property type="evidence" value="ECO:0007669"/>
    <property type="project" value="UniProtKB-KW"/>
</dbReference>
<dbReference type="Pfam" id="PF12627">
    <property type="entry name" value="PolyA_pol_RNAbd"/>
    <property type="match status" value="1"/>
</dbReference>